<gene>
    <name evidence="1" type="ORF">BDN71DRAFT_1344791</name>
</gene>
<feature type="non-terminal residue" evidence="1">
    <location>
        <position position="76"/>
    </location>
</feature>
<dbReference type="AlphaFoldDB" id="A0A9P5ZIR3"/>
<name>A0A9P5ZIR3_PLEER</name>
<reference evidence="1" key="1">
    <citation type="submission" date="2020-11" db="EMBL/GenBank/DDBJ databases">
        <authorList>
            <consortium name="DOE Joint Genome Institute"/>
            <person name="Ahrendt S."/>
            <person name="Riley R."/>
            <person name="Andreopoulos W."/>
            <person name="Labutti K."/>
            <person name="Pangilinan J."/>
            <person name="Ruiz-Duenas F.J."/>
            <person name="Barrasa J.M."/>
            <person name="Sanchez-Garcia M."/>
            <person name="Camarero S."/>
            <person name="Miyauchi S."/>
            <person name="Serrano A."/>
            <person name="Linde D."/>
            <person name="Babiker R."/>
            <person name="Drula E."/>
            <person name="Ayuso-Fernandez I."/>
            <person name="Pacheco R."/>
            <person name="Padilla G."/>
            <person name="Ferreira P."/>
            <person name="Barriuso J."/>
            <person name="Kellner H."/>
            <person name="Castanera R."/>
            <person name="Alfaro M."/>
            <person name="Ramirez L."/>
            <person name="Pisabarro A.G."/>
            <person name="Kuo A."/>
            <person name="Tritt A."/>
            <person name="Lipzen A."/>
            <person name="He G."/>
            <person name="Yan M."/>
            <person name="Ng V."/>
            <person name="Cullen D."/>
            <person name="Martin F."/>
            <person name="Rosso M.-N."/>
            <person name="Henrissat B."/>
            <person name="Hibbett D."/>
            <person name="Martinez A.T."/>
            <person name="Grigoriev I.V."/>
        </authorList>
    </citation>
    <scope>NUCLEOTIDE SEQUENCE</scope>
    <source>
        <strain evidence="1">ATCC 90797</strain>
    </source>
</reference>
<accession>A0A9P5ZIR3</accession>
<dbReference type="Proteomes" id="UP000807025">
    <property type="component" value="Unassembled WGS sequence"/>
</dbReference>
<evidence type="ECO:0000313" key="1">
    <source>
        <dbReference type="EMBL" id="KAF9486616.1"/>
    </source>
</evidence>
<evidence type="ECO:0000313" key="2">
    <source>
        <dbReference type="Proteomes" id="UP000807025"/>
    </source>
</evidence>
<protein>
    <submittedName>
        <fullName evidence="1">Uncharacterized protein</fullName>
    </submittedName>
</protein>
<comment type="caution">
    <text evidence="1">The sequence shown here is derived from an EMBL/GenBank/DDBJ whole genome shotgun (WGS) entry which is preliminary data.</text>
</comment>
<dbReference type="EMBL" id="MU155099">
    <property type="protein sequence ID" value="KAF9486616.1"/>
    <property type="molecule type" value="Genomic_DNA"/>
</dbReference>
<proteinExistence type="predicted"/>
<sequence>MAWFLSNSTVNTYIRHTRVMQVITKTRMLTLKMVHKYGQEYTCMCPKYVDICPNNCIAYTGPYTSLTVCLGNLKAQ</sequence>
<organism evidence="1 2">
    <name type="scientific">Pleurotus eryngii</name>
    <name type="common">Boletus of the steppes</name>
    <dbReference type="NCBI Taxonomy" id="5323"/>
    <lineage>
        <taxon>Eukaryota</taxon>
        <taxon>Fungi</taxon>
        <taxon>Dikarya</taxon>
        <taxon>Basidiomycota</taxon>
        <taxon>Agaricomycotina</taxon>
        <taxon>Agaricomycetes</taxon>
        <taxon>Agaricomycetidae</taxon>
        <taxon>Agaricales</taxon>
        <taxon>Pleurotineae</taxon>
        <taxon>Pleurotaceae</taxon>
        <taxon>Pleurotus</taxon>
    </lineage>
</organism>
<dbReference type="OrthoDB" id="2742740at2759"/>
<keyword evidence="2" id="KW-1185">Reference proteome</keyword>